<gene>
    <name evidence="2" type="ORF">MNBD_ALPHA06-618</name>
</gene>
<sequence length="98" mass="10527">MSSYEHGKQNIAQHQETYGRVMKITYWSAGLMGVSILFFSMVFAAHMAWIPALVISFITGIIAGLILKMGGAWNATMIGLGILTLVMGFIISAIAGMG</sequence>
<feature type="transmembrane region" description="Helical" evidence="1">
    <location>
        <begin position="74"/>
        <end position="95"/>
    </location>
</feature>
<dbReference type="Gene3D" id="1.20.5.160">
    <property type="entry name" value="Bacterial aa3 type cytochrome c oxidase subunit IV"/>
    <property type="match status" value="1"/>
</dbReference>
<evidence type="ECO:0008006" key="3">
    <source>
        <dbReference type="Google" id="ProtNLM"/>
    </source>
</evidence>
<evidence type="ECO:0000313" key="2">
    <source>
        <dbReference type="EMBL" id="VAV96463.1"/>
    </source>
</evidence>
<keyword evidence="1" id="KW-0472">Membrane</keyword>
<organism evidence="2">
    <name type="scientific">hydrothermal vent metagenome</name>
    <dbReference type="NCBI Taxonomy" id="652676"/>
    <lineage>
        <taxon>unclassified sequences</taxon>
        <taxon>metagenomes</taxon>
        <taxon>ecological metagenomes</taxon>
    </lineage>
</organism>
<protein>
    <recommendedName>
        <fullName evidence="3">Cytochrome c oxidase subunit IV bacterial aa3 type domain-containing protein</fullName>
    </recommendedName>
</protein>
<keyword evidence="1" id="KW-1133">Transmembrane helix</keyword>
<proteinExistence type="predicted"/>
<feature type="transmembrane region" description="Helical" evidence="1">
    <location>
        <begin position="49"/>
        <end position="67"/>
    </location>
</feature>
<name>A0A3B0SJF4_9ZZZZ</name>
<reference evidence="2" key="1">
    <citation type="submission" date="2018-06" db="EMBL/GenBank/DDBJ databases">
        <authorList>
            <person name="Zhirakovskaya E."/>
        </authorList>
    </citation>
    <scope>NUCLEOTIDE SEQUENCE</scope>
</reference>
<dbReference type="EMBL" id="UOEE01000223">
    <property type="protein sequence ID" value="VAV96463.1"/>
    <property type="molecule type" value="Genomic_DNA"/>
</dbReference>
<keyword evidence="1" id="KW-0812">Transmembrane</keyword>
<evidence type="ECO:0000256" key="1">
    <source>
        <dbReference type="SAM" id="Phobius"/>
    </source>
</evidence>
<accession>A0A3B0SJF4</accession>
<feature type="transmembrane region" description="Helical" evidence="1">
    <location>
        <begin position="24"/>
        <end position="43"/>
    </location>
</feature>
<dbReference type="InterPro" id="IPR036596">
    <property type="entry name" value="Cyt-C_aa3_sf"/>
</dbReference>
<dbReference type="AlphaFoldDB" id="A0A3B0SJF4"/>